<dbReference type="EMBL" id="CDMY01000543">
    <property type="protein sequence ID" value="CEM21823.1"/>
    <property type="molecule type" value="Genomic_DNA"/>
</dbReference>
<dbReference type="AlphaFoldDB" id="A0A0G4G177"/>
<feature type="region of interest" description="Disordered" evidence="1">
    <location>
        <begin position="1"/>
        <end position="114"/>
    </location>
</feature>
<reference evidence="2 3" key="1">
    <citation type="submission" date="2014-11" db="EMBL/GenBank/DDBJ databases">
        <authorList>
            <person name="Zhu J."/>
            <person name="Qi W."/>
            <person name="Song R."/>
        </authorList>
    </citation>
    <scope>NUCLEOTIDE SEQUENCE [LARGE SCALE GENOMIC DNA]</scope>
</reference>
<feature type="compositionally biased region" description="Low complexity" evidence="1">
    <location>
        <begin position="90"/>
        <end position="101"/>
    </location>
</feature>
<evidence type="ECO:0000256" key="1">
    <source>
        <dbReference type="SAM" id="MobiDB-lite"/>
    </source>
</evidence>
<proteinExistence type="predicted"/>
<dbReference type="InParanoid" id="A0A0G4G177"/>
<feature type="non-terminal residue" evidence="2">
    <location>
        <position position="157"/>
    </location>
</feature>
<name>A0A0G4G177_VITBC</name>
<dbReference type="Proteomes" id="UP000041254">
    <property type="component" value="Unassembled WGS sequence"/>
</dbReference>
<dbReference type="VEuPathDB" id="CryptoDB:Vbra_9585"/>
<sequence>MKDTNPDSGAAPQPRRNRRAVGHTNPSLQQPGEGASTNAAAHEDHQNPQIPHQQQASSSASAAPASAAAAAEVTPPPIQRAEKRPRAPSPDENSSPDSPRSQTPAPRRNYPRKGAFHQLRNMMMEGNNQAGFEQLEQEVLPKVDELLSKIEHTLDLG</sequence>
<organism evidence="2 3">
    <name type="scientific">Vitrella brassicaformis (strain CCMP3155)</name>
    <dbReference type="NCBI Taxonomy" id="1169540"/>
    <lineage>
        <taxon>Eukaryota</taxon>
        <taxon>Sar</taxon>
        <taxon>Alveolata</taxon>
        <taxon>Colpodellida</taxon>
        <taxon>Vitrellaceae</taxon>
        <taxon>Vitrella</taxon>
    </lineage>
</organism>
<keyword evidence="3" id="KW-1185">Reference proteome</keyword>
<gene>
    <name evidence="2" type="ORF">Vbra_9585</name>
</gene>
<evidence type="ECO:0000313" key="2">
    <source>
        <dbReference type="EMBL" id="CEM21823.1"/>
    </source>
</evidence>
<accession>A0A0G4G177</accession>
<protein>
    <submittedName>
        <fullName evidence="2">Uncharacterized protein</fullName>
    </submittedName>
</protein>
<feature type="compositionally biased region" description="Polar residues" evidence="1">
    <location>
        <begin position="24"/>
        <end position="39"/>
    </location>
</feature>
<evidence type="ECO:0000313" key="3">
    <source>
        <dbReference type="Proteomes" id="UP000041254"/>
    </source>
</evidence>
<feature type="compositionally biased region" description="Low complexity" evidence="1">
    <location>
        <begin position="56"/>
        <end position="71"/>
    </location>
</feature>